<evidence type="ECO:0000313" key="3">
    <source>
        <dbReference type="Proteomes" id="UP000462435"/>
    </source>
</evidence>
<keyword evidence="1" id="KW-0812">Transmembrane</keyword>
<keyword evidence="1" id="KW-0472">Membrane</keyword>
<proteinExistence type="predicted"/>
<feature type="transmembrane region" description="Helical" evidence="1">
    <location>
        <begin position="138"/>
        <end position="161"/>
    </location>
</feature>
<keyword evidence="1" id="KW-1133">Transmembrane helix</keyword>
<dbReference type="AlphaFoldDB" id="A0A7V8JUZ2"/>
<feature type="transmembrane region" description="Helical" evidence="1">
    <location>
        <begin position="62"/>
        <end position="79"/>
    </location>
</feature>
<comment type="caution">
    <text evidence="2">The sequence shown here is derived from an EMBL/GenBank/DDBJ whole genome shotgun (WGS) entry which is preliminary data.</text>
</comment>
<organism evidence="2 3">
    <name type="scientific">Herbaspirillum frisingense</name>
    <dbReference type="NCBI Taxonomy" id="92645"/>
    <lineage>
        <taxon>Bacteria</taxon>
        <taxon>Pseudomonadati</taxon>
        <taxon>Pseudomonadota</taxon>
        <taxon>Betaproteobacteria</taxon>
        <taxon>Burkholderiales</taxon>
        <taxon>Oxalobacteraceae</taxon>
        <taxon>Herbaspirillum</taxon>
    </lineage>
</organism>
<evidence type="ECO:0000256" key="1">
    <source>
        <dbReference type="SAM" id="Phobius"/>
    </source>
</evidence>
<accession>A0A7V8JUZ2</accession>
<sequence length="198" mass="21241">MKILTRSRRHAGIAAAQRPALRWRASWCASKPFIWGAAMATSPTVWAVAAMLGADARCDHPVFWWGLPCAVALANALAISHLKSRHHQGACHTRRAAGRAYFAAALPLTLLLVLLLGWDSGFLADMAPLAMEWMHQGATSLLSTACAVAVSLVFAAGSHLLSAAVLPWLAMTMADADADADAGKLPDHSISEYRYRKN</sequence>
<dbReference type="EMBL" id="WNDX01000039">
    <property type="protein sequence ID" value="KAF1044748.1"/>
    <property type="molecule type" value="Genomic_DNA"/>
</dbReference>
<feature type="transmembrane region" description="Helical" evidence="1">
    <location>
        <begin position="32"/>
        <end position="50"/>
    </location>
</feature>
<evidence type="ECO:0000313" key="2">
    <source>
        <dbReference type="EMBL" id="KAF1044748.1"/>
    </source>
</evidence>
<feature type="transmembrane region" description="Helical" evidence="1">
    <location>
        <begin position="100"/>
        <end position="118"/>
    </location>
</feature>
<protein>
    <submittedName>
        <fullName evidence="2">Uncharacterized protein</fullName>
    </submittedName>
</protein>
<name>A0A7V8JUZ2_9BURK</name>
<reference evidence="3" key="1">
    <citation type="journal article" date="2020" name="MBio">
        <title>Horizontal gene transfer to a defensive symbiont with a reduced genome amongst a multipartite beetle microbiome.</title>
        <authorList>
            <person name="Waterworth S.C."/>
            <person name="Florez L.V."/>
            <person name="Rees E.R."/>
            <person name="Hertweck C."/>
            <person name="Kaltenpoth M."/>
            <person name="Kwan J.C."/>
        </authorList>
    </citation>
    <scope>NUCLEOTIDE SEQUENCE [LARGE SCALE GENOMIC DNA]</scope>
</reference>
<gene>
    <name evidence="2" type="ORF">GAK35_01641</name>
</gene>
<dbReference type="Proteomes" id="UP000462435">
    <property type="component" value="Unassembled WGS sequence"/>
</dbReference>